<dbReference type="InterPro" id="IPR038765">
    <property type="entry name" value="Papain-like_cys_pep_sf"/>
</dbReference>
<reference evidence="7" key="1">
    <citation type="journal article" date="2021" name="Nat. Commun.">
        <title>Genetic determinants of endophytism in the Arabidopsis root mycobiome.</title>
        <authorList>
            <person name="Mesny F."/>
            <person name="Miyauchi S."/>
            <person name="Thiergart T."/>
            <person name="Pickel B."/>
            <person name="Atanasova L."/>
            <person name="Karlsson M."/>
            <person name="Huettel B."/>
            <person name="Barry K.W."/>
            <person name="Haridas S."/>
            <person name="Chen C."/>
            <person name="Bauer D."/>
            <person name="Andreopoulos W."/>
            <person name="Pangilinan J."/>
            <person name="LaButti K."/>
            <person name="Riley R."/>
            <person name="Lipzen A."/>
            <person name="Clum A."/>
            <person name="Drula E."/>
            <person name="Henrissat B."/>
            <person name="Kohler A."/>
            <person name="Grigoriev I.V."/>
            <person name="Martin F.M."/>
            <person name="Hacquard S."/>
        </authorList>
    </citation>
    <scope>NUCLEOTIDE SEQUENCE</scope>
    <source>
        <strain evidence="7">MPI-CAGE-AT-0016</strain>
    </source>
</reference>
<feature type="domain" description="Ubiquitin-like protease family profile" evidence="6">
    <location>
        <begin position="191"/>
        <end position="352"/>
    </location>
</feature>
<keyword evidence="3" id="KW-0378">Hydrolase</keyword>
<dbReference type="SUPFAM" id="SSF54001">
    <property type="entry name" value="Cysteine proteinases"/>
    <property type="match status" value="1"/>
</dbReference>
<feature type="compositionally biased region" description="Low complexity" evidence="5">
    <location>
        <begin position="181"/>
        <end position="195"/>
    </location>
</feature>
<gene>
    <name evidence="7" type="ORF">B0T11DRAFT_355775</name>
</gene>
<keyword evidence="2" id="KW-0645">Protease</keyword>
<dbReference type="InterPro" id="IPR003653">
    <property type="entry name" value="Peptidase_C48_C"/>
</dbReference>
<dbReference type="AlphaFoldDB" id="A0A8K0X2C9"/>
<feature type="compositionally biased region" description="Basic and acidic residues" evidence="5">
    <location>
        <begin position="170"/>
        <end position="180"/>
    </location>
</feature>
<comment type="similarity">
    <text evidence="1">Belongs to the peptidase C48 family.</text>
</comment>
<dbReference type="GO" id="GO:0008234">
    <property type="term" value="F:cysteine-type peptidase activity"/>
    <property type="evidence" value="ECO:0007669"/>
    <property type="project" value="InterPro"/>
</dbReference>
<evidence type="ECO:0000256" key="4">
    <source>
        <dbReference type="SAM" id="Coils"/>
    </source>
</evidence>
<evidence type="ECO:0000313" key="8">
    <source>
        <dbReference type="Proteomes" id="UP000813385"/>
    </source>
</evidence>
<protein>
    <recommendedName>
        <fullName evidence="6">Ubiquitin-like protease family profile domain-containing protein</fullName>
    </recommendedName>
</protein>
<evidence type="ECO:0000256" key="3">
    <source>
        <dbReference type="ARBA" id="ARBA00022801"/>
    </source>
</evidence>
<evidence type="ECO:0000256" key="1">
    <source>
        <dbReference type="ARBA" id="ARBA00005234"/>
    </source>
</evidence>
<evidence type="ECO:0000259" key="6">
    <source>
        <dbReference type="PROSITE" id="PS50600"/>
    </source>
</evidence>
<dbReference type="EMBL" id="JAGPXD010000004">
    <property type="protein sequence ID" value="KAH7359136.1"/>
    <property type="molecule type" value="Genomic_DNA"/>
</dbReference>
<name>A0A8K0X2C9_9PEZI</name>
<organism evidence="7 8">
    <name type="scientific">Plectosphaerella cucumerina</name>
    <dbReference type="NCBI Taxonomy" id="40658"/>
    <lineage>
        <taxon>Eukaryota</taxon>
        <taxon>Fungi</taxon>
        <taxon>Dikarya</taxon>
        <taxon>Ascomycota</taxon>
        <taxon>Pezizomycotina</taxon>
        <taxon>Sordariomycetes</taxon>
        <taxon>Hypocreomycetidae</taxon>
        <taxon>Glomerellales</taxon>
        <taxon>Plectosphaerellaceae</taxon>
        <taxon>Plectosphaerella</taxon>
    </lineage>
</organism>
<evidence type="ECO:0000256" key="2">
    <source>
        <dbReference type="ARBA" id="ARBA00022670"/>
    </source>
</evidence>
<dbReference type="Proteomes" id="UP000813385">
    <property type="component" value="Unassembled WGS sequence"/>
</dbReference>
<proteinExistence type="inferred from homology"/>
<keyword evidence="8" id="KW-1185">Reference proteome</keyword>
<dbReference type="Pfam" id="PF02902">
    <property type="entry name" value="Peptidase_C48"/>
    <property type="match status" value="1"/>
</dbReference>
<comment type="caution">
    <text evidence="7">The sequence shown here is derived from an EMBL/GenBank/DDBJ whole genome shotgun (WGS) entry which is preliminary data.</text>
</comment>
<sequence length="559" mass="61586">MAGPDNTLTSPQPFENLQPSMGTIVNYFGPPAAADTAVNPAAMTQQDVSAAIVSTTGGDAESAHVLPSKEAEDIARLLKSKRASSPLIQHGHNVSTAHIVEANTDNQGFVHSKMPDSPGHSSTNTADSNNKTQTPVKKQGGAKRKADTFNDNDNDNDAASIIRKTRNRKIKEDPAPEPHRQPSQKMQQKMPQKKQTATANITDPNHWLRDDELVPILGKLIDLYSSRSCIVDSLLTASPERYTQQGAAAYPRIAEKIRTAQLLVLPLNFEQHWVVVVIRRSNEGEVFAIDLYDSYKSQANVKKAKSLVRKFLSVFLPKSVDQLGELFREASVPNQGNTVDCGVAVFACVVYAMASISIPARIPAHLWRAVIQRFSDPSFALKEHIVDVLAKQKQPKSESPPEWTKLSIDSDNLALECAGQMLKIKKVYSAHGERTFAELQSLLQDVACTSEVLKCVVKNALVEDLPYERRKQMQDGAWDVVDELDAAREAFRDKLKGLKENIDSVESAGKFLEIKCDAIQAKMRGLKEDIDSAETTGKFLTKRDVIQAKMKHRGLSNTG</sequence>
<keyword evidence="4" id="KW-0175">Coiled coil</keyword>
<evidence type="ECO:0000256" key="5">
    <source>
        <dbReference type="SAM" id="MobiDB-lite"/>
    </source>
</evidence>
<evidence type="ECO:0000313" key="7">
    <source>
        <dbReference type="EMBL" id="KAH7359136.1"/>
    </source>
</evidence>
<feature type="compositionally biased region" description="Polar residues" evidence="5">
    <location>
        <begin position="119"/>
        <end position="136"/>
    </location>
</feature>
<dbReference type="PROSITE" id="PS50600">
    <property type="entry name" value="ULP_PROTEASE"/>
    <property type="match status" value="1"/>
</dbReference>
<dbReference type="GO" id="GO:0019783">
    <property type="term" value="F:ubiquitin-like protein peptidase activity"/>
    <property type="evidence" value="ECO:0007669"/>
    <property type="project" value="UniProtKB-ARBA"/>
</dbReference>
<feature type="coiled-coil region" evidence="4">
    <location>
        <begin position="481"/>
        <end position="536"/>
    </location>
</feature>
<dbReference type="Gene3D" id="3.40.395.10">
    <property type="entry name" value="Adenoviral Proteinase, Chain A"/>
    <property type="match status" value="1"/>
</dbReference>
<dbReference type="GO" id="GO:0006508">
    <property type="term" value="P:proteolysis"/>
    <property type="evidence" value="ECO:0007669"/>
    <property type="project" value="UniProtKB-KW"/>
</dbReference>
<accession>A0A8K0X2C9</accession>
<feature type="region of interest" description="Disordered" evidence="5">
    <location>
        <begin position="108"/>
        <end position="199"/>
    </location>
</feature>